<dbReference type="RefSeq" id="WP_341403207.1">
    <property type="nucleotide sequence ID" value="NZ_JBBUKT010000001.1"/>
</dbReference>
<reference evidence="1 2" key="1">
    <citation type="submission" date="2024-04" db="EMBL/GenBank/DDBJ databases">
        <title>Luteolibacter sp. isolated from soil.</title>
        <authorList>
            <person name="An J."/>
        </authorList>
    </citation>
    <scope>NUCLEOTIDE SEQUENCE [LARGE SCALE GENOMIC DNA]</scope>
    <source>
        <strain evidence="1 2">Y139</strain>
    </source>
</reference>
<evidence type="ECO:0000313" key="1">
    <source>
        <dbReference type="EMBL" id="MEK7949790.1"/>
    </source>
</evidence>
<proteinExistence type="predicted"/>
<sequence>MPGYHPGLKTFFLPLREGHVTLREGMERLMAIGNPQGDVPWIVRIMENPAFDVPPLSLFRGRVTLEQHDYIHLLLGRGTTLMDEAFIIGFTMGSTKRMRTSATEFFGQVASRFYPKAYRFPPTAHRVFHDAVHLAAISDCQPLDRVDFTPLMDYPLREVRRRVGLEESLLQAYYELEAKRNPRIAACRRLVEGVTAA</sequence>
<gene>
    <name evidence="1" type="ORF">WKV53_04770</name>
</gene>
<dbReference type="Proteomes" id="UP001371305">
    <property type="component" value="Unassembled WGS sequence"/>
</dbReference>
<keyword evidence="2" id="KW-1185">Reference proteome</keyword>
<organism evidence="1 2">
    <name type="scientific">Luteolibacter soli</name>
    <dbReference type="NCBI Taxonomy" id="3135280"/>
    <lineage>
        <taxon>Bacteria</taxon>
        <taxon>Pseudomonadati</taxon>
        <taxon>Verrucomicrobiota</taxon>
        <taxon>Verrucomicrobiia</taxon>
        <taxon>Verrucomicrobiales</taxon>
        <taxon>Verrucomicrobiaceae</taxon>
        <taxon>Luteolibacter</taxon>
    </lineage>
</organism>
<name>A0ABU9AQZ5_9BACT</name>
<protein>
    <submittedName>
        <fullName evidence="1">Uncharacterized protein</fullName>
    </submittedName>
</protein>
<accession>A0ABU9AQZ5</accession>
<comment type="caution">
    <text evidence="1">The sequence shown here is derived from an EMBL/GenBank/DDBJ whole genome shotgun (WGS) entry which is preliminary data.</text>
</comment>
<evidence type="ECO:0000313" key="2">
    <source>
        <dbReference type="Proteomes" id="UP001371305"/>
    </source>
</evidence>
<dbReference type="EMBL" id="JBBUKT010000001">
    <property type="protein sequence ID" value="MEK7949790.1"/>
    <property type="molecule type" value="Genomic_DNA"/>
</dbReference>